<reference evidence="6" key="1">
    <citation type="submission" date="2022-08" db="UniProtKB">
        <authorList>
            <consortium name="EnsemblMetazoa"/>
        </authorList>
    </citation>
    <scope>IDENTIFICATION</scope>
    <source>
        <strain evidence="6">Israel</strain>
    </source>
</reference>
<evidence type="ECO:0000256" key="3">
    <source>
        <dbReference type="ARBA" id="ARBA00023187"/>
    </source>
</evidence>
<accession>A0A1B0D1G0</accession>
<evidence type="ECO:0000256" key="5">
    <source>
        <dbReference type="SAM" id="MobiDB-lite"/>
    </source>
</evidence>
<dbReference type="VEuPathDB" id="VectorBase:PPAI001183"/>
<protein>
    <submittedName>
        <fullName evidence="6">Uncharacterized protein</fullName>
    </submittedName>
</protein>
<feature type="region of interest" description="Disordered" evidence="5">
    <location>
        <begin position="1"/>
        <end position="24"/>
    </location>
</feature>
<dbReference type="AlphaFoldDB" id="A0A1B0D1G0"/>
<evidence type="ECO:0000313" key="6">
    <source>
        <dbReference type="EnsemblMetazoa" id="PPAI001183-PA"/>
    </source>
</evidence>
<keyword evidence="7" id="KW-1185">Reference proteome</keyword>
<dbReference type="GO" id="GO:0003723">
    <property type="term" value="F:RNA binding"/>
    <property type="evidence" value="ECO:0007669"/>
    <property type="project" value="TreeGrafter"/>
</dbReference>
<dbReference type="GO" id="GO:0008380">
    <property type="term" value="P:RNA splicing"/>
    <property type="evidence" value="ECO:0007669"/>
    <property type="project" value="UniProtKB-KW"/>
</dbReference>
<proteinExistence type="predicted"/>
<dbReference type="PRINTS" id="PR01217">
    <property type="entry name" value="PRICHEXTENSN"/>
</dbReference>
<dbReference type="GO" id="GO:0005654">
    <property type="term" value="C:nucleoplasm"/>
    <property type="evidence" value="ECO:0007669"/>
    <property type="project" value="TreeGrafter"/>
</dbReference>
<dbReference type="PANTHER" id="PTHR23340:SF0">
    <property type="entry name" value="SURP AND G-PATCH DOMAIN-CONTAINING PROTEIN 1 ISOFORM X1"/>
    <property type="match status" value="1"/>
</dbReference>
<feature type="compositionally biased region" description="Low complexity" evidence="5">
    <location>
        <begin position="199"/>
        <end position="209"/>
    </location>
</feature>
<dbReference type="Proteomes" id="UP000092462">
    <property type="component" value="Unassembled WGS sequence"/>
</dbReference>
<dbReference type="EnsemblMetazoa" id="PPAI001183-RA">
    <property type="protein sequence ID" value="PPAI001183-PA"/>
    <property type="gene ID" value="PPAI001183"/>
</dbReference>
<evidence type="ECO:0000256" key="2">
    <source>
        <dbReference type="ARBA" id="ARBA00022664"/>
    </source>
</evidence>
<keyword evidence="3" id="KW-0508">mRNA splicing</keyword>
<keyword evidence="4" id="KW-0539">Nucleus</keyword>
<evidence type="ECO:0000256" key="4">
    <source>
        <dbReference type="ARBA" id="ARBA00023242"/>
    </source>
</evidence>
<feature type="region of interest" description="Disordered" evidence="5">
    <location>
        <begin position="98"/>
        <end position="125"/>
    </location>
</feature>
<evidence type="ECO:0000256" key="1">
    <source>
        <dbReference type="ARBA" id="ARBA00004123"/>
    </source>
</evidence>
<feature type="region of interest" description="Disordered" evidence="5">
    <location>
        <begin position="155"/>
        <end position="226"/>
    </location>
</feature>
<dbReference type="InterPro" id="IPR040169">
    <property type="entry name" value="SUGP1/2"/>
</dbReference>
<dbReference type="EMBL" id="AJVK01021965">
    <property type="status" value="NOT_ANNOTATED_CDS"/>
    <property type="molecule type" value="Genomic_DNA"/>
</dbReference>
<keyword evidence="2" id="KW-0507">mRNA processing</keyword>
<dbReference type="GO" id="GO:0006397">
    <property type="term" value="P:mRNA processing"/>
    <property type="evidence" value="ECO:0007669"/>
    <property type="project" value="UniProtKB-KW"/>
</dbReference>
<feature type="compositionally biased region" description="Polar residues" evidence="5">
    <location>
        <begin position="167"/>
        <end position="181"/>
    </location>
</feature>
<comment type="subcellular location">
    <subcellularLocation>
        <location evidence="1">Nucleus</location>
    </subcellularLocation>
</comment>
<feature type="compositionally biased region" description="Pro residues" evidence="5">
    <location>
        <begin position="213"/>
        <end position="226"/>
    </location>
</feature>
<feature type="compositionally biased region" description="Pro residues" evidence="5">
    <location>
        <begin position="183"/>
        <end position="198"/>
    </location>
</feature>
<name>A0A1B0D1G0_PHLPP</name>
<feature type="compositionally biased region" description="Low complexity" evidence="5">
    <location>
        <begin position="55"/>
        <end position="72"/>
    </location>
</feature>
<organism evidence="6 7">
    <name type="scientific">Phlebotomus papatasi</name>
    <name type="common">Sandfly</name>
    <dbReference type="NCBI Taxonomy" id="29031"/>
    <lineage>
        <taxon>Eukaryota</taxon>
        <taxon>Metazoa</taxon>
        <taxon>Ecdysozoa</taxon>
        <taxon>Arthropoda</taxon>
        <taxon>Hexapoda</taxon>
        <taxon>Insecta</taxon>
        <taxon>Pterygota</taxon>
        <taxon>Neoptera</taxon>
        <taxon>Endopterygota</taxon>
        <taxon>Diptera</taxon>
        <taxon>Nematocera</taxon>
        <taxon>Psychodoidea</taxon>
        <taxon>Psychodidae</taxon>
        <taxon>Phlebotomus</taxon>
        <taxon>Phlebotomus</taxon>
    </lineage>
</organism>
<dbReference type="PANTHER" id="PTHR23340">
    <property type="entry name" value="ARGININE/SERINE RICH SPLICING FACTOR SF4/14"/>
    <property type="match status" value="1"/>
</dbReference>
<feature type="region of interest" description="Disordered" evidence="5">
    <location>
        <begin position="55"/>
        <end position="79"/>
    </location>
</feature>
<dbReference type="VEuPathDB" id="VectorBase:PPAPM1_007547"/>
<sequence length="335" mass="36590">MEKKVVKGSGPRFTTTTRNDRVAQMSKQEEIIAKKKRELIEKQRTAELAKAIAAATNEGNTATSTSATPATPRNSFNNDGSFLENFKKITQAANVTTAVSDTMGTNESLETQSDSNRKNSTNSEDSMAFEGEELCENMHKDSVYKSEYALMQSQAVTQERREMTQKHPVTTPNIQSHSFSMQVPPPVPPSFPPKPPQTSPSTTKPSSPFYNPNIPPPRVMLSTPPPGPVAPPAYPPPLLHTIPPPAPLVLNEIPAPKALDLNAIPKPTLNLDAIKVPEFATAPPPPPPTHFPKVFSDNEIIPTTIDTLVVMVAENGDAYEDKIRSRKNDVHSSLW</sequence>
<evidence type="ECO:0000313" key="7">
    <source>
        <dbReference type="Proteomes" id="UP000092462"/>
    </source>
</evidence>